<dbReference type="GO" id="GO:0004176">
    <property type="term" value="F:ATP-dependent peptidase activity"/>
    <property type="evidence" value="ECO:0007669"/>
    <property type="project" value="InterPro"/>
</dbReference>
<dbReference type="GO" id="GO:0004222">
    <property type="term" value="F:metalloendopeptidase activity"/>
    <property type="evidence" value="ECO:0007669"/>
    <property type="project" value="InterPro"/>
</dbReference>
<dbReference type="GO" id="GO:0006508">
    <property type="term" value="P:proteolysis"/>
    <property type="evidence" value="ECO:0007669"/>
    <property type="project" value="UniProtKB-KW"/>
</dbReference>
<comment type="caution">
    <text evidence="9">The sequence shown here is derived from an EMBL/GenBank/DDBJ whole genome shotgun (WGS) entry which is preliminary data.</text>
</comment>
<keyword evidence="4" id="KW-0479">Metal-binding</keyword>
<feature type="non-terminal residue" evidence="9">
    <location>
        <position position="1"/>
    </location>
</feature>
<dbReference type="GO" id="GO:0005524">
    <property type="term" value="F:ATP binding"/>
    <property type="evidence" value="ECO:0007669"/>
    <property type="project" value="InterPro"/>
</dbReference>
<dbReference type="InterPro" id="IPR003959">
    <property type="entry name" value="ATPase_AAA_core"/>
</dbReference>
<dbReference type="InterPro" id="IPR000642">
    <property type="entry name" value="Peptidase_M41"/>
</dbReference>
<name>A0A839UM41_9HYPH</name>
<keyword evidence="10" id="KW-1185">Reference proteome</keyword>
<dbReference type="Gene3D" id="3.40.50.300">
    <property type="entry name" value="P-loop containing nucleotide triphosphate hydrolases"/>
    <property type="match status" value="1"/>
</dbReference>
<keyword evidence="3" id="KW-0645">Protease</keyword>
<evidence type="ECO:0000256" key="7">
    <source>
        <dbReference type="ARBA" id="ARBA00023049"/>
    </source>
</evidence>
<dbReference type="Gene3D" id="1.10.8.60">
    <property type="match status" value="1"/>
</dbReference>
<dbReference type="GO" id="GO:0046872">
    <property type="term" value="F:metal ion binding"/>
    <property type="evidence" value="ECO:0007669"/>
    <property type="project" value="UniProtKB-KW"/>
</dbReference>
<dbReference type="Pfam" id="PF00004">
    <property type="entry name" value="AAA"/>
    <property type="match status" value="1"/>
</dbReference>
<comment type="cofactor">
    <cofactor evidence="1">
        <name>Zn(2+)</name>
        <dbReference type="ChEBI" id="CHEBI:29105"/>
    </cofactor>
</comment>
<sequence>SPATFLAYCSLVKSCRGLAPLWAGESFVLIVIVPTRGDIEIFKEAMQFIGHPKDGRSRVVFDNARIKVKTRDKSGQETIEFAFNLLENGDQFIYLTAKGDELPESYILSADSIIHTSPILPEYVRAAGKVCLDQDINDEDASFLSSLSLRSIQMSLRRGRRIAESIAAINGVRARKHALAHSDAPLLSDLHGMNKAADWGHELAKDIADWRAGKIDWLDVDRGLLLSGPTGTGKTTFAAALARTCGVNLVTASLAKWQARGHLGDLLRAMHDSFEDAQKNTPSILFIDEIDAVGDRETFTGDSAHYSTEVVASLLECLDGCARREGVVVVGACNYPELIDTALLRPGRLDRHIEISLPGPTAREGILRFHLKQDLAELDMDVIAYRTEGWSGAQLEQLVRDARRRARRRGKEIEYSDLYNELPPQQTVNDTIRRRCAVHEAGHAIVGVLLGGLYVVRMIVKENTFGVDAGIGWTRFEEISGREAIADNYNNAICRALAGSAAEEVILGNKSSGSGGTHDSDLHKATIIAAKLQTSYGLGSSLRWLTSDDVDDVAHMLRHDKELQASVEQILQEQYARAKGLIAESRDVLDRLVNALIEKGDLGSSEIYSIIGVGPDPDSDLRSVASKRDFLSR</sequence>
<dbReference type="Proteomes" id="UP000554520">
    <property type="component" value="Unassembled WGS sequence"/>
</dbReference>
<dbReference type="PANTHER" id="PTHR23076:SF97">
    <property type="entry name" value="ATP-DEPENDENT ZINC METALLOPROTEASE YME1L1"/>
    <property type="match status" value="1"/>
</dbReference>
<evidence type="ECO:0000313" key="10">
    <source>
        <dbReference type="Proteomes" id="UP000554520"/>
    </source>
</evidence>
<dbReference type="Pfam" id="PF17862">
    <property type="entry name" value="AAA_lid_3"/>
    <property type="match status" value="1"/>
</dbReference>
<keyword evidence="7" id="KW-0482">Metalloprotease</keyword>
<dbReference type="Gene3D" id="1.20.58.760">
    <property type="entry name" value="Peptidase M41"/>
    <property type="match status" value="1"/>
</dbReference>
<dbReference type="EMBL" id="JACHXN010000059">
    <property type="protein sequence ID" value="MBB3149950.1"/>
    <property type="molecule type" value="Genomic_DNA"/>
</dbReference>
<comment type="similarity">
    <text evidence="2">In the C-terminal section; belongs to the peptidase M41 family.</text>
</comment>
<dbReference type="RefSeq" id="WP_183665856.1">
    <property type="nucleotide sequence ID" value="NZ_JACHXN010000059.1"/>
</dbReference>
<keyword evidence="5" id="KW-0378">Hydrolase</keyword>
<dbReference type="InterPro" id="IPR003593">
    <property type="entry name" value="AAA+_ATPase"/>
</dbReference>
<organism evidence="9 10">
    <name type="scientific">Phyllobacterium trifolii</name>
    <dbReference type="NCBI Taxonomy" id="300193"/>
    <lineage>
        <taxon>Bacteria</taxon>
        <taxon>Pseudomonadati</taxon>
        <taxon>Pseudomonadota</taxon>
        <taxon>Alphaproteobacteria</taxon>
        <taxon>Hyphomicrobiales</taxon>
        <taxon>Phyllobacteriaceae</taxon>
        <taxon>Phyllobacterium</taxon>
    </lineage>
</organism>
<reference evidence="9 10" key="1">
    <citation type="submission" date="2020-08" db="EMBL/GenBank/DDBJ databases">
        <title>Genomic Encyclopedia of Type Strains, Phase III (KMG-III): the genomes of soil and plant-associated and newly described type strains.</title>
        <authorList>
            <person name="Whitman W."/>
        </authorList>
    </citation>
    <scope>NUCLEOTIDE SEQUENCE [LARGE SCALE GENOMIC DNA]</scope>
    <source>
        <strain evidence="9 10">CECT 7015</strain>
    </source>
</reference>
<dbReference type="PANTHER" id="PTHR23076">
    <property type="entry name" value="METALLOPROTEASE M41 FTSH"/>
    <property type="match status" value="1"/>
</dbReference>
<evidence type="ECO:0000259" key="8">
    <source>
        <dbReference type="SMART" id="SM00382"/>
    </source>
</evidence>
<protein>
    <submittedName>
        <fullName evidence="9">AAA+ superfamily predicted ATPase</fullName>
    </submittedName>
</protein>
<evidence type="ECO:0000256" key="1">
    <source>
        <dbReference type="ARBA" id="ARBA00001947"/>
    </source>
</evidence>
<evidence type="ECO:0000256" key="5">
    <source>
        <dbReference type="ARBA" id="ARBA00022801"/>
    </source>
</evidence>
<evidence type="ECO:0000256" key="4">
    <source>
        <dbReference type="ARBA" id="ARBA00022723"/>
    </source>
</evidence>
<dbReference type="AlphaFoldDB" id="A0A839UM41"/>
<dbReference type="InterPro" id="IPR037219">
    <property type="entry name" value="Peptidase_M41-like"/>
</dbReference>
<dbReference type="SUPFAM" id="SSF140990">
    <property type="entry name" value="FtsH protease domain-like"/>
    <property type="match status" value="1"/>
</dbReference>
<feature type="domain" description="AAA+ ATPase" evidence="8">
    <location>
        <begin position="220"/>
        <end position="359"/>
    </location>
</feature>
<evidence type="ECO:0000256" key="3">
    <source>
        <dbReference type="ARBA" id="ARBA00022670"/>
    </source>
</evidence>
<dbReference type="Pfam" id="PF01434">
    <property type="entry name" value="Peptidase_M41"/>
    <property type="match status" value="1"/>
</dbReference>
<dbReference type="GO" id="GO:0016887">
    <property type="term" value="F:ATP hydrolysis activity"/>
    <property type="evidence" value="ECO:0007669"/>
    <property type="project" value="InterPro"/>
</dbReference>
<dbReference type="CDD" id="cd19481">
    <property type="entry name" value="RecA-like_protease"/>
    <property type="match status" value="1"/>
</dbReference>
<proteinExistence type="inferred from homology"/>
<dbReference type="SUPFAM" id="SSF52540">
    <property type="entry name" value="P-loop containing nucleoside triphosphate hydrolases"/>
    <property type="match status" value="1"/>
</dbReference>
<accession>A0A839UM41</accession>
<keyword evidence="6" id="KW-0862">Zinc</keyword>
<dbReference type="InterPro" id="IPR027417">
    <property type="entry name" value="P-loop_NTPase"/>
</dbReference>
<dbReference type="SMART" id="SM00382">
    <property type="entry name" value="AAA"/>
    <property type="match status" value="1"/>
</dbReference>
<evidence type="ECO:0000256" key="2">
    <source>
        <dbReference type="ARBA" id="ARBA00010044"/>
    </source>
</evidence>
<dbReference type="InterPro" id="IPR041569">
    <property type="entry name" value="AAA_lid_3"/>
</dbReference>
<evidence type="ECO:0000313" key="9">
    <source>
        <dbReference type="EMBL" id="MBB3149950.1"/>
    </source>
</evidence>
<evidence type="ECO:0000256" key="6">
    <source>
        <dbReference type="ARBA" id="ARBA00022833"/>
    </source>
</evidence>
<gene>
    <name evidence="9" type="ORF">FHS21_006409</name>
</gene>